<name>A0A315W330_GAMAF</name>
<feature type="transmembrane region" description="Helical" evidence="8">
    <location>
        <begin position="45"/>
        <end position="66"/>
    </location>
</feature>
<evidence type="ECO:0000256" key="4">
    <source>
        <dbReference type="ARBA" id="ARBA00022847"/>
    </source>
</evidence>
<feature type="transmembrane region" description="Helical" evidence="8">
    <location>
        <begin position="247"/>
        <end position="268"/>
    </location>
</feature>
<feature type="compositionally biased region" description="Polar residues" evidence="9">
    <location>
        <begin position="605"/>
        <end position="614"/>
    </location>
</feature>
<feature type="transmembrane region" description="Helical" evidence="8">
    <location>
        <begin position="400"/>
        <end position="426"/>
    </location>
</feature>
<feature type="transmembrane region" description="Helical" evidence="8">
    <location>
        <begin position="512"/>
        <end position="529"/>
    </location>
</feature>
<dbReference type="GO" id="GO:0015175">
    <property type="term" value="F:neutral L-amino acid transmembrane transporter activity"/>
    <property type="evidence" value="ECO:0007669"/>
    <property type="project" value="TreeGrafter"/>
</dbReference>
<gene>
    <name evidence="10" type="ORF">CCH79_00009613</name>
</gene>
<dbReference type="PRINTS" id="PR00173">
    <property type="entry name" value="EDTRNSPORT"/>
</dbReference>
<evidence type="ECO:0000256" key="9">
    <source>
        <dbReference type="SAM" id="MobiDB-lite"/>
    </source>
</evidence>
<keyword evidence="6 8" id="KW-0472">Membrane</keyword>
<dbReference type="EMBL" id="NHOQ01000466">
    <property type="protein sequence ID" value="PWA30073.1"/>
    <property type="molecule type" value="Genomic_DNA"/>
</dbReference>
<dbReference type="PANTHER" id="PTHR11958">
    <property type="entry name" value="SODIUM/DICARBOXYLATE SYMPORTER-RELATED"/>
    <property type="match status" value="1"/>
</dbReference>
<comment type="subcellular location">
    <subcellularLocation>
        <location evidence="1 8">Membrane</location>
        <topology evidence="1 8">Multi-pass membrane protein</topology>
    </subcellularLocation>
</comment>
<feature type="transmembrane region" description="Helical" evidence="8">
    <location>
        <begin position="475"/>
        <end position="500"/>
    </location>
</feature>
<dbReference type="Gene3D" id="1.10.3860.10">
    <property type="entry name" value="Sodium:dicarboxylate symporter"/>
    <property type="match status" value="2"/>
</dbReference>
<dbReference type="InterPro" id="IPR036458">
    <property type="entry name" value="Na:dicarbo_symporter_sf"/>
</dbReference>
<keyword evidence="2 8" id="KW-0813">Transport</keyword>
<keyword evidence="4 8" id="KW-0769">Symport</keyword>
<sequence length="614" mass="66616">MSEVDPVKIEVEENHTNQIHSEPSGEVVLIRCQANILNFLKRKSFIILTIAGVVVAFLVYSDFVIVEEVTKPYNLIVTAVSTGSAGIPQAGMVSMPIVLNSTGLPIEDRSLLLMVNWIISMPLSSENMSEVELVEVAKPEDNEKNGRCSQPLGEVGLIKNKFNIWIFLKRNAFVILTMAAVAVGIGLGFALRHIDMSEREITYLTFPGELLLRILQMMVLPLVVSSLIAGVSNVDRKDLGKIGLRTFIYYLVTTVIAAFTGIFLAVLIQPGKSSKHTSESSPTKTQAVHSVDAFLDLVRNMFPSNLVEACFRKYLTVNPSSNSSGNTTEATNISTNTPKAGTSDGINVVGLLVFSFAFGLILSSMGSEGKPLRDLFNCMNKAIMRLVVKMTDVAEIGRDVGMYTLTVIIGLIIHGCVTLPLIYVIVTRKNPLRFYGGILQALSTAFGTSSSSATLPVTHRCMEENLKMDKKVTRFMLPVGATMNMDGAALYEAVAALFIAQVNNMEFNFGQIILLSLVVTAVSTGAAGIPQAGMVSMMIVLSSTGLPTEDISLLLMVDWILDRLRTSTNVLGDCIGVGVVQHLSRHELQTSSPSETNLVLEENPPSKSISIKME</sequence>
<dbReference type="AlphaFoldDB" id="A0A315W330"/>
<dbReference type="InterPro" id="IPR018107">
    <property type="entry name" value="Na-dicarboxylate_symporter_CS"/>
</dbReference>
<evidence type="ECO:0000256" key="5">
    <source>
        <dbReference type="ARBA" id="ARBA00022989"/>
    </source>
</evidence>
<comment type="similarity">
    <text evidence="8">Belongs to the dicarboxylate/amino acid:cation symporter (DAACS) (TC 2.A.23) family.</text>
</comment>
<dbReference type="PANTHER" id="PTHR11958:SF63">
    <property type="entry name" value="AMINO ACID TRANSPORTER"/>
    <property type="match status" value="1"/>
</dbReference>
<dbReference type="GO" id="GO:0005313">
    <property type="term" value="F:L-glutamate transmembrane transporter activity"/>
    <property type="evidence" value="ECO:0007669"/>
    <property type="project" value="TreeGrafter"/>
</dbReference>
<proteinExistence type="inferred from homology"/>
<keyword evidence="5 8" id="KW-1133">Transmembrane helix</keyword>
<reference evidence="10 11" key="1">
    <citation type="journal article" date="2018" name="G3 (Bethesda)">
        <title>A High-Quality Reference Genome for the Invasive Mosquitofish Gambusia affinis Using a Chicago Library.</title>
        <authorList>
            <person name="Hoffberg S.L."/>
            <person name="Troendle N.J."/>
            <person name="Glenn T.C."/>
            <person name="Mahmud O."/>
            <person name="Louha S."/>
            <person name="Chalopin D."/>
            <person name="Bennetzen J.L."/>
            <person name="Mauricio R."/>
        </authorList>
    </citation>
    <scope>NUCLEOTIDE SEQUENCE [LARGE SCALE GENOMIC DNA]</scope>
    <source>
        <strain evidence="10">NE01/NJP1002.9</strain>
        <tissue evidence="10">Muscle</tissue>
    </source>
</reference>
<evidence type="ECO:0000256" key="2">
    <source>
        <dbReference type="ARBA" id="ARBA00022448"/>
    </source>
</evidence>
<dbReference type="GO" id="GO:0005886">
    <property type="term" value="C:plasma membrane"/>
    <property type="evidence" value="ECO:0007669"/>
    <property type="project" value="TreeGrafter"/>
</dbReference>
<feature type="non-terminal residue" evidence="10">
    <location>
        <position position="614"/>
    </location>
</feature>
<organism evidence="10 11">
    <name type="scientific">Gambusia affinis</name>
    <name type="common">Western mosquitofish</name>
    <name type="synonym">Heterandria affinis</name>
    <dbReference type="NCBI Taxonomy" id="33528"/>
    <lineage>
        <taxon>Eukaryota</taxon>
        <taxon>Metazoa</taxon>
        <taxon>Chordata</taxon>
        <taxon>Craniata</taxon>
        <taxon>Vertebrata</taxon>
        <taxon>Euteleostomi</taxon>
        <taxon>Actinopterygii</taxon>
        <taxon>Neopterygii</taxon>
        <taxon>Teleostei</taxon>
        <taxon>Neoteleostei</taxon>
        <taxon>Acanthomorphata</taxon>
        <taxon>Ovalentaria</taxon>
        <taxon>Atherinomorphae</taxon>
        <taxon>Cyprinodontiformes</taxon>
        <taxon>Poeciliidae</taxon>
        <taxon>Poeciliinae</taxon>
        <taxon>Gambusia</taxon>
    </lineage>
</organism>
<keyword evidence="7" id="KW-0325">Glycoprotein</keyword>
<evidence type="ECO:0000256" key="7">
    <source>
        <dbReference type="ARBA" id="ARBA00023180"/>
    </source>
</evidence>
<keyword evidence="11" id="KW-1185">Reference proteome</keyword>
<dbReference type="InterPro" id="IPR050746">
    <property type="entry name" value="DAACS"/>
</dbReference>
<dbReference type="PROSITE" id="PS00713">
    <property type="entry name" value="NA_DICARBOXYL_SYMP_1"/>
    <property type="match status" value="1"/>
</dbReference>
<dbReference type="Proteomes" id="UP000250572">
    <property type="component" value="Unassembled WGS sequence"/>
</dbReference>
<accession>A0A315W330</accession>
<dbReference type="STRING" id="33528.ENSGAFP00000029781"/>
<dbReference type="GO" id="GO:0015501">
    <property type="term" value="F:glutamate:sodium symporter activity"/>
    <property type="evidence" value="ECO:0007669"/>
    <property type="project" value="TreeGrafter"/>
</dbReference>
<protein>
    <recommendedName>
        <fullName evidence="8">Amino acid transporter</fullName>
    </recommendedName>
</protein>
<feature type="transmembrane region" description="Helical" evidence="8">
    <location>
        <begin position="346"/>
        <end position="366"/>
    </location>
</feature>
<evidence type="ECO:0000256" key="1">
    <source>
        <dbReference type="ARBA" id="ARBA00004141"/>
    </source>
</evidence>
<dbReference type="SUPFAM" id="SSF118215">
    <property type="entry name" value="Proton glutamate symport protein"/>
    <property type="match status" value="2"/>
</dbReference>
<evidence type="ECO:0000256" key="6">
    <source>
        <dbReference type="ARBA" id="ARBA00023136"/>
    </source>
</evidence>
<evidence type="ECO:0000256" key="8">
    <source>
        <dbReference type="RuleBase" id="RU361216"/>
    </source>
</evidence>
<evidence type="ECO:0000256" key="3">
    <source>
        <dbReference type="ARBA" id="ARBA00022692"/>
    </source>
</evidence>
<feature type="transmembrane region" description="Helical" evidence="8">
    <location>
        <begin position="211"/>
        <end position="232"/>
    </location>
</feature>
<comment type="caution">
    <text evidence="10">The sequence shown here is derived from an EMBL/GenBank/DDBJ whole genome shotgun (WGS) entry which is preliminary data.</text>
</comment>
<dbReference type="PROSITE" id="PS00714">
    <property type="entry name" value="NA_DICARBOXYL_SYMP_2"/>
    <property type="match status" value="1"/>
</dbReference>
<evidence type="ECO:0000313" key="10">
    <source>
        <dbReference type="EMBL" id="PWA30073.1"/>
    </source>
</evidence>
<evidence type="ECO:0000313" key="11">
    <source>
        <dbReference type="Proteomes" id="UP000250572"/>
    </source>
</evidence>
<dbReference type="Pfam" id="PF00375">
    <property type="entry name" value="SDF"/>
    <property type="match status" value="3"/>
</dbReference>
<feature type="region of interest" description="Disordered" evidence="9">
    <location>
        <begin position="591"/>
        <end position="614"/>
    </location>
</feature>
<dbReference type="InterPro" id="IPR001991">
    <property type="entry name" value="Na-dicarboxylate_symporter"/>
</dbReference>
<feature type="transmembrane region" description="Helical" evidence="8">
    <location>
        <begin position="172"/>
        <end position="191"/>
    </location>
</feature>
<keyword evidence="3 8" id="KW-0812">Transmembrane</keyword>